<dbReference type="InterPro" id="IPR027417">
    <property type="entry name" value="P-loop_NTPase"/>
</dbReference>
<protein>
    <submittedName>
        <fullName evidence="1">Uncharacterized protein</fullName>
    </submittedName>
</protein>
<evidence type="ECO:0000313" key="1">
    <source>
        <dbReference type="EMBL" id="MCS4159589.1"/>
    </source>
</evidence>
<dbReference type="Gene3D" id="3.40.50.300">
    <property type="entry name" value="P-loop containing nucleotide triphosphate hydrolases"/>
    <property type="match status" value="1"/>
</dbReference>
<sequence length="149" mass="16928">MKGRIDAKETNGMMEAAAGENLSSDVYLGEVFTLRQSIAVRHMKKGRPVVMGHVPVTKNMTESFPEYDFFTVVRDPVERWISEYRFGYEIGSLDRFIGHEPPEHPVDGVEATLNSEEGGKYSRHICTCYFSGFGWQPEFRGESPKNSKK</sequence>
<reference evidence="1" key="1">
    <citation type="submission" date="2022-08" db="EMBL/GenBank/DDBJ databases">
        <title>Genomic Encyclopedia of Type Strains, Phase V (KMG-V): Genome sequencing to study the core and pangenomes of soil and plant-associated prokaryotes.</title>
        <authorList>
            <person name="Whitman W."/>
        </authorList>
    </citation>
    <scope>NUCLEOTIDE SEQUENCE</scope>
    <source>
        <strain evidence="1">SP3002</strain>
    </source>
</reference>
<evidence type="ECO:0000313" key="2">
    <source>
        <dbReference type="Proteomes" id="UP001155110"/>
    </source>
</evidence>
<proteinExistence type="predicted"/>
<dbReference type="Proteomes" id="UP001155110">
    <property type="component" value="Unassembled WGS sequence"/>
</dbReference>
<accession>A0AAW5PDR1</accession>
<organism evidence="1 2">
    <name type="scientific">Salinibacter ruber</name>
    <dbReference type="NCBI Taxonomy" id="146919"/>
    <lineage>
        <taxon>Bacteria</taxon>
        <taxon>Pseudomonadati</taxon>
        <taxon>Rhodothermota</taxon>
        <taxon>Rhodothermia</taxon>
        <taxon>Rhodothermales</taxon>
        <taxon>Salinibacteraceae</taxon>
        <taxon>Salinibacter</taxon>
    </lineage>
</organism>
<dbReference type="AlphaFoldDB" id="A0AAW5PDR1"/>
<comment type="caution">
    <text evidence="1">The sequence shown here is derived from an EMBL/GenBank/DDBJ whole genome shotgun (WGS) entry which is preliminary data.</text>
</comment>
<name>A0AAW5PDR1_9BACT</name>
<dbReference type="EMBL" id="JANTZM010000052">
    <property type="protein sequence ID" value="MCS4159589.1"/>
    <property type="molecule type" value="Genomic_DNA"/>
</dbReference>
<gene>
    <name evidence="1" type="ORF">GGP99_003582</name>
</gene>
<dbReference type="RefSeq" id="WP_259060038.1">
    <property type="nucleotide sequence ID" value="NZ_JANTZM010000052.1"/>
</dbReference>